<dbReference type="InterPro" id="IPR001680">
    <property type="entry name" value="WD40_rpt"/>
</dbReference>
<gene>
    <name evidence="5" type="ORF">WJX81_008395</name>
</gene>
<dbReference type="PROSITE" id="PS00678">
    <property type="entry name" value="WD_REPEATS_1"/>
    <property type="match status" value="1"/>
</dbReference>
<dbReference type="Gene3D" id="2.130.10.10">
    <property type="entry name" value="YVTN repeat-like/Quinoprotein amine dehydrogenase"/>
    <property type="match status" value="1"/>
</dbReference>
<dbReference type="InterPro" id="IPR019775">
    <property type="entry name" value="WD40_repeat_CS"/>
</dbReference>
<evidence type="ECO:0000256" key="1">
    <source>
        <dbReference type="ARBA" id="ARBA00022574"/>
    </source>
</evidence>
<dbReference type="SUPFAM" id="SSF50978">
    <property type="entry name" value="WD40 repeat-like"/>
    <property type="match status" value="1"/>
</dbReference>
<feature type="compositionally biased region" description="Pro residues" evidence="4">
    <location>
        <begin position="98"/>
        <end position="108"/>
    </location>
</feature>
<sequence>MGVVKLPASVPAGGKLGAYLELDRDELAETVARLKSAVQALTNSGATRPAAPAAKAGPHVHSNGTLPSQHTNGFGLARGVTVPPPAATPAAAHVPSTPAQPPPFPPHAARPVPRAEAPRPAPAPAPAQSAQRPLYGQPPPQPPRAAAAPTLRQLPPAGMSPAPGWRACWRTDAADHSGDAVTAMAYSPSYEGLPGGDGHAGWLVTASRGLLNLWECSASGGRGEASLTVMHSQAVEDSCVALAPERAANLLLSAGAHLRTGAAGVSLLAMCPEEGYLAPRGRLPLPPLPPGGGSAPPPARPPLRPLVVSLHGWGGPLAGCCAASHGPNLAVYPTATTPGEVPRAKAAWQAHSAPVTALHASAFGMQLVSGAADGSVHLWELRVKPSKPAMTWAAGGGMAATAMVSETSLVTAGGDGRALLWDTRRSGRPMGSAASPDGSGMVAMAASPLGDSVVMGTTAGGLFAVDLVDAACSVAPLTATPLPGPVAALAWNLRTGEVLAAAQACVCVFRQSY</sequence>
<accession>A0AAW1QDC6</accession>
<evidence type="ECO:0000313" key="6">
    <source>
        <dbReference type="Proteomes" id="UP001445335"/>
    </source>
</evidence>
<dbReference type="PROSITE" id="PS50082">
    <property type="entry name" value="WD_REPEATS_2"/>
    <property type="match status" value="1"/>
</dbReference>
<feature type="region of interest" description="Disordered" evidence="4">
    <location>
        <begin position="283"/>
        <end position="302"/>
    </location>
</feature>
<dbReference type="InterPro" id="IPR036322">
    <property type="entry name" value="WD40_repeat_dom_sf"/>
</dbReference>
<feature type="compositionally biased region" description="Low complexity" evidence="4">
    <location>
        <begin position="126"/>
        <end position="135"/>
    </location>
</feature>
<proteinExistence type="predicted"/>
<comment type="caution">
    <text evidence="5">The sequence shown here is derived from an EMBL/GenBank/DDBJ whole genome shotgun (WGS) entry which is preliminary data.</text>
</comment>
<feature type="compositionally biased region" description="Low complexity" evidence="4">
    <location>
        <begin position="144"/>
        <end position="157"/>
    </location>
</feature>
<evidence type="ECO:0000256" key="2">
    <source>
        <dbReference type="ARBA" id="ARBA00022737"/>
    </source>
</evidence>
<feature type="compositionally biased region" description="Polar residues" evidence="4">
    <location>
        <begin position="62"/>
        <end position="72"/>
    </location>
</feature>
<keyword evidence="2" id="KW-0677">Repeat</keyword>
<feature type="compositionally biased region" description="Low complexity" evidence="4">
    <location>
        <begin position="88"/>
        <end position="97"/>
    </location>
</feature>
<feature type="region of interest" description="Disordered" evidence="4">
    <location>
        <begin position="43"/>
        <end position="163"/>
    </location>
</feature>
<reference evidence="5 6" key="1">
    <citation type="journal article" date="2024" name="Nat. Commun.">
        <title>Phylogenomics reveals the evolutionary origins of lichenization in chlorophyte algae.</title>
        <authorList>
            <person name="Puginier C."/>
            <person name="Libourel C."/>
            <person name="Otte J."/>
            <person name="Skaloud P."/>
            <person name="Haon M."/>
            <person name="Grisel S."/>
            <person name="Petersen M."/>
            <person name="Berrin J.G."/>
            <person name="Delaux P.M."/>
            <person name="Dal Grande F."/>
            <person name="Keller J."/>
        </authorList>
    </citation>
    <scope>NUCLEOTIDE SEQUENCE [LARGE SCALE GENOMIC DNA]</scope>
    <source>
        <strain evidence="5 6">SAG 245.80</strain>
    </source>
</reference>
<dbReference type="PROSITE" id="PS50294">
    <property type="entry name" value="WD_REPEATS_REGION"/>
    <property type="match status" value="1"/>
</dbReference>
<protein>
    <submittedName>
        <fullName evidence="5">Uncharacterized protein</fullName>
    </submittedName>
</protein>
<dbReference type="EMBL" id="JALJOU010000120">
    <property type="protein sequence ID" value="KAK9819406.1"/>
    <property type="molecule type" value="Genomic_DNA"/>
</dbReference>
<evidence type="ECO:0000256" key="3">
    <source>
        <dbReference type="PROSITE-ProRule" id="PRU00221"/>
    </source>
</evidence>
<evidence type="ECO:0000313" key="5">
    <source>
        <dbReference type="EMBL" id="KAK9819406.1"/>
    </source>
</evidence>
<dbReference type="Proteomes" id="UP001445335">
    <property type="component" value="Unassembled WGS sequence"/>
</dbReference>
<keyword evidence="1 3" id="KW-0853">WD repeat</keyword>
<dbReference type="InterPro" id="IPR015943">
    <property type="entry name" value="WD40/YVTN_repeat-like_dom_sf"/>
</dbReference>
<dbReference type="SMART" id="SM00320">
    <property type="entry name" value="WD40"/>
    <property type="match status" value="3"/>
</dbReference>
<feature type="compositionally biased region" description="Low complexity" evidence="4">
    <location>
        <begin position="46"/>
        <end position="57"/>
    </location>
</feature>
<organism evidence="5 6">
    <name type="scientific">Elliptochloris bilobata</name>
    <dbReference type="NCBI Taxonomy" id="381761"/>
    <lineage>
        <taxon>Eukaryota</taxon>
        <taxon>Viridiplantae</taxon>
        <taxon>Chlorophyta</taxon>
        <taxon>core chlorophytes</taxon>
        <taxon>Trebouxiophyceae</taxon>
        <taxon>Trebouxiophyceae incertae sedis</taxon>
        <taxon>Elliptochloris clade</taxon>
        <taxon>Elliptochloris</taxon>
    </lineage>
</organism>
<feature type="compositionally biased region" description="Pro residues" evidence="4">
    <location>
        <begin position="284"/>
        <end position="302"/>
    </location>
</feature>
<evidence type="ECO:0000256" key="4">
    <source>
        <dbReference type="SAM" id="MobiDB-lite"/>
    </source>
</evidence>
<dbReference type="Pfam" id="PF00400">
    <property type="entry name" value="WD40"/>
    <property type="match status" value="1"/>
</dbReference>
<name>A0AAW1QDC6_9CHLO</name>
<dbReference type="AlphaFoldDB" id="A0AAW1QDC6"/>
<keyword evidence="6" id="KW-1185">Reference proteome</keyword>
<feature type="repeat" description="WD" evidence="3">
    <location>
        <begin position="348"/>
        <end position="382"/>
    </location>
</feature>